<accession>A0A9Q8QGI0</accession>
<proteinExistence type="predicted"/>
<name>A0A9Q8QGI0_9HYPO</name>
<dbReference type="KEGG" id="ptkz:JDV02_005440"/>
<dbReference type="AlphaFoldDB" id="A0A9Q8QGI0"/>
<dbReference type="RefSeq" id="XP_047842724.1">
    <property type="nucleotide sequence ID" value="XM_047986741.1"/>
</dbReference>
<protein>
    <submittedName>
        <fullName evidence="1">Uncharacterized protein</fullName>
    </submittedName>
</protein>
<evidence type="ECO:0000313" key="2">
    <source>
        <dbReference type="Proteomes" id="UP000829364"/>
    </source>
</evidence>
<dbReference type="EMBL" id="CP086357">
    <property type="protein sequence ID" value="UNI19243.1"/>
    <property type="molecule type" value="Genomic_DNA"/>
</dbReference>
<sequence length="67" mass="7337">MWSFNKPSPFDFATLVSNYTLEGVARRVRTPTFVGGAEDDAQFRGHLHAFKRADDAIGTHSGVAALK</sequence>
<dbReference type="GeneID" id="72067389"/>
<reference evidence="1" key="1">
    <citation type="submission" date="2021-11" db="EMBL/GenBank/DDBJ databases">
        <title>Purpureocillium_takamizusanense_genome.</title>
        <authorList>
            <person name="Nguyen N.-H."/>
        </authorList>
    </citation>
    <scope>NUCLEOTIDE SEQUENCE</scope>
    <source>
        <strain evidence="1">PT3</strain>
    </source>
</reference>
<gene>
    <name evidence="1" type="ORF">JDV02_005440</name>
</gene>
<dbReference type="OrthoDB" id="249703at2759"/>
<dbReference type="Proteomes" id="UP000829364">
    <property type="component" value="Chromosome 4"/>
</dbReference>
<keyword evidence="2" id="KW-1185">Reference proteome</keyword>
<organism evidence="1 2">
    <name type="scientific">Purpureocillium takamizusanense</name>
    <dbReference type="NCBI Taxonomy" id="2060973"/>
    <lineage>
        <taxon>Eukaryota</taxon>
        <taxon>Fungi</taxon>
        <taxon>Dikarya</taxon>
        <taxon>Ascomycota</taxon>
        <taxon>Pezizomycotina</taxon>
        <taxon>Sordariomycetes</taxon>
        <taxon>Hypocreomycetidae</taxon>
        <taxon>Hypocreales</taxon>
        <taxon>Ophiocordycipitaceae</taxon>
        <taxon>Purpureocillium</taxon>
    </lineage>
</organism>
<evidence type="ECO:0000313" key="1">
    <source>
        <dbReference type="EMBL" id="UNI19243.1"/>
    </source>
</evidence>